<dbReference type="InterPro" id="IPR005530">
    <property type="entry name" value="SPW"/>
</dbReference>
<gene>
    <name evidence="3" type="ORF">OEZ71_17555</name>
</gene>
<evidence type="ECO:0000256" key="1">
    <source>
        <dbReference type="SAM" id="Phobius"/>
    </source>
</evidence>
<evidence type="ECO:0000313" key="4">
    <source>
        <dbReference type="Proteomes" id="UP001652564"/>
    </source>
</evidence>
<keyword evidence="1" id="KW-0812">Transmembrane</keyword>
<keyword evidence="1" id="KW-1133">Transmembrane helix</keyword>
<sequence>MPFGFVTKTIHSWLDYPVAAALMILPVVLGLGESNPAALWLSVLTGIAALILTIFTDHQTGLIRVLPYRVHMAVDLAVGLTFLAAPFLFGFAGLDAAFYWLNGLAVVAVIGLHKPEPGPSAA</sequence>
<dbReference type="EMBL" id="JAOWKZ010000004">
    <property type="protein sequence ID" value="MCV2874107.1"/>
    <property type="molecule type" value="Genomic_DNA"/>
</dbReference>
<organism evidence="3 4">
    <name type="scientific">Albidovulum litorale</name>
    <dbReference type="NCBI Taxonomy" id="2984134"/>
    <lineage>
        <taxon>Bacteria</taxon>
        <taxon>Pseudomonadati</taxon>
        <taxon>Pseudomonadota</taxon>
        <taxon>Alphaproteobacteria</taxon>
        <taxon>Rhodobacterales</taxon>
        <taxon>Paracoccaceae</taxon>
        <taxon>Albidovulum</taxon>
    </lineage>
</organism>
<dbReference type="Pfam" id="PF03779">
    <property type="entry name" value="SPW"/>
    <property type="match status" value="1"/>
</dbReference>
<evidence type="ECO:0000259" key="2">
    <source>
        <dbReference type="Pfam" id="PF03779"/>
    </source>
</evidence>
<comment type="caution">
    <text evidence="3">The sequence shown here is derived from an EMBL/GenBank/DDBJ whole genome shotgun (WGS) entry which is preliminary data.</text>
</comment>
<accession>A0ABT2ZSL0</accession>
<feature type="transmembrane region" description="Helical" evidence="1">
    <location>
        <begin position="12"/>
        <end position="31"/>
    </location>
</feature>
<feature type="transmembrane region" description="Helical" evidence="1">
    <location>
        <begin position="37"/>
        <end position="56"/>
    </location>
</feature>
<reference evidence="3 4" key="1">
    <citation type="submission" date="2022-10" db="EMBL/GenBank/DDBJ databases">
        <title>Defluviimonas sp. nov., isolated from ocean surface sediments.</title>
        <authorList>
            <person name="He W."/>
            <person name="Wang L."/>
            <person name="Zhang D.-F."/>
        </authorList>
    </citation>
    <scope>NUCLEOTIDE SEQUENCE [LARGE SCALE GENOMIC DNA]</scope>
    <source>
        <strain evidence="3 4">WL0050</strain>
    </source>
</reference>
<proteinExistence type="predicted"/>
<name>A0ABT2ZSL0_9RHOB</name>
<feature type="domain" description="SPW repeat-containing integral membrane" evidence="2">
    <location>
        <begin position="11"/>
        <end position="109"/>
    </location>
</feature>
<evidence type="ECO:0000313" key="3">
    <source>
        <dbReference type="EMBL" id="MCV2874107.1"/>
    </source>
</evidence>
<feature type="transmembrane region" description="Helical" evidence="1">
    <location>
        <begin position="68"/>
        <end position="91"/>
    </location>
</feature>
<dbReference type="Proteomes" id="UP001652564">
    <property type="component" value="Unassembled WGS sequence"/>
</dbReference>
<keyword evidence="1" id="KW-0472">Membrane</keyword>
<protein>
    <recommendedName>
        <fullName evidence="2">SPW repeat-containing integral membrane domain-containing protein</fullName>
    </recommendedName>
</protein>
<keyword evidence="4" id="KW-1185">Reference proteome</keyword>